<evidence type="ECO:0008006" key="4">
    <source>
        <dbReference type="Google" id="ProtNLM"/>
    </source>
</evidence>
<keyword evidence="3" id="KW-1185">Reference proteome</keyword>
<proteinExistence type="predicted"/>
<dbReference type="PANTHER" id="PTHR33096">
    <property type="entry name" value="CXC2 DOMAIN-CONTAINING PROTEIN"/>
    <property type="match status" value="1"/>
</dbReference>
<dbReference type="Proteomes" id="UP001164743">
    <property type="component" value="Chromosome 2A"/>
</dbReference>
<evidence type="ECO:0000256" key="1">
    <source>
        <dbReference type="SAM" id="MobiDB-lite"/>
    </source>
</evidence>
<feature type="region of interest" description="Disordered" evidence="1">
    <location>
        <begin position="447"/>
        <end position="502"/>
    </location>
</feature>
<organism evidence="2 3">
    <name type="scientific">Puccinia triticina</name>
    <dbReference type="NCBI Taxonomy" id="208348"/>
    <lineage>
        <taxon>Eukaryota</taxon>
        <taxon>Fungi</taxon>
        <taxon>Dikarya</taxon>
        <taxon>Basidiomycota</taxon>
        <taxon>Pucciniomycotina</taxon>
        <taxon>Pucciniomycetes</taxon>
        <taxon>Pucciniales</taxon>
        <taxon>Pucciniaceae</taxon>
        <taxon>Puccinia</taxon>
    </lineage>
</organism>
<gene>
    <name evidence="2" type="ORF">PtA15_2A124</name>
</gene>
<sequence>MVRIAKLNPFKHETVRERKKRLRHKDRDLLSRQTIESLKTGNFRPPAILPKSTNLANFRPYGDVEQDDSQLEGPSGDFMASPDLNSVWDSIPWDVIAPSTVPKPFGGLRLDPTITAAIREHDRNNFHHSRVNHWDQCMSKLFSSYLWLKEKTRNWTATCSFDSFTSKFCKCNDDTPRFNQFVDLVDNTAAWLLRKFNQALARRDTEKEVLTELLQMQNPIGNGCYTILFFRLQWEDQVRVGLEQEDIEEASKKLLAEFFENEEVISSLKHRLLHEFLAMDLDDPLWTDGHFYHARAPWALDPLVRKGIKSVLFLDRVEEEIALLTQELDRMISWATDYWNLVMSTLASIESEYEEPLDLNNRFAAILPTFPMKAKLRVLHAELKSHLHKHEKLMVSWMPDVETLWIKTRTRHTKANHTWFESIGSIKDRLTRENLGGIDDALENLTFQENEVEPEGAEDRENEIEEGEENEIEERREDVDNGENGSGQENVENADNGPDEAA</sequence>
<dbReference type="EMBL" id="CP110422">
    <property type="protein sequence ID" value="WAQ81812.1"/>
    <property type="molecule type" value="Genomic_DNA"/>
</dbReference>
<accession>A0ABY7CD12</accession>
<name>A0ABY7CD12_9BASI</name>
<evidence type="ECO:0000313" key="3">
    <source>
        <dbReference type="Proteomes" id="UP001164743"/>
    </source>
</evidence>
<dbReference type="PANTHER" id="PTHR33096:SF1">
    <property type="entry name" value="CXC1-LIKE CYSTEINE CLUSTER ASSOCIATED WITH KDZ TRANSPOSASES DOMAIN-CONTAINING PROTEIN"/>
    <property type="match status" value="1"/>
</dbReference>
<feature type="compositionally biased region" description="Acidic residues" evidence="1">
    <location>
        <begin position="450"/>
        <end position="472"/>
    </location>
</feature>
<protein>
    <recommendedName>
        <fullName evidence="4">CxC1-like cysteine cluster associated with KDZ transposases domain-containing protein</fullName>
    </recommendedName>
</protein>
<evidence type="ECO:0000313" key="2">
    <source>
        <dbReference type="EMBL" id="WAQ81812.1"/>
    </source>
</evidence>
<reference evidence="2" key="1">
    <citation type="submission" date="2022-10" db="EMBL/GenBank/DDBJ databases">
        <title>Puccinia triticina Genome sequencing and assembly.</title>
        <authorList>
            <person name="Li C."/>
        </authorList>
    </citation>
    <scope>NUCLEOTIDE SEQUENCE</scope>
    <source>
        <strain evidence="2">Pt15</strain>
    </source>
</reference>
<dbReference type="RefSeq" id="XP_053017367.1">
    <property type="nucleotide sequence ID" value="XM_053166113.1"/>
</dbReference>
<dbReference type="GeneID" id="77807008"/>